<gene>
    <name evidence="1" type="ORF">B0H17DRAFT_1203376</name>
</gene>
<dbReference type="EMBL" id="JARKIE010000084">
    <property type="protein sequence ID" value="KAJ7687852.1"/>
    <property type="molecule type" value="Genomic_DNA"/>
</dbReference>
<evidence type="ECO:0000313" key="1">
    <source>
        <dbReference type="EMBL" id="KAJ7687852.1"/>
    </source>
</evidence>
<keyword evidence="2" id="KW-1185">Reference proteome</keyword>
<accession>A0AAD7DEX0</accession>
<organism evidence="1 2">
    <name type="scientific">Mycena rosella</name>
    <name type="common">Pink bonnet</name>
    <name type="synonym">Agaricus rosellus</name>
    <dbReference type="NCBI Taxonomy" id="1033263"/>
    <lineage>
        <taxon>Eukaryota</taxon>
        <taxon>Fungi</taxon>
        <taxon>Dikarya</taxon>
        <taxon>Basidiomycota</taxon>
        <taxon>Agaricomycotina</taxon>
        <taxon>Agaricomycetes</taxon>
        <taxon>Agaricomycetidae</taxon>
        <taxon>Agaricales</taxon>
        <taxon>Marasmiineae</taxon>
        <taxon>Mycenaceae</taxon>
        <taxon>Mycena</taxon>
    </lineage>
</organism>
<dbReference type="Proteomes" id="UP001221757">
    <property type="component" value="Unassembled WGS sequence"/>
</dbReference>
<protein>
    <submittedName>
        <fullName evidence="1">Uncharacterized protein</fullName>
    </submittedName>
</protein>
<proteinExistence type="predicted"/>
<sequence length="119" mass="13369">MVRAGSWHNRNPGEMRIALDLSWLVSSYDTVLVPSLIPHRAGLERWDHRLQNISSRDLAAVTACLRAVLATGRNTAGSGMEWQTMYSVMVDRYVECFGLLQYLLNTTTPANFEARGKTI</sequence>
<dbReference type="PANTHER" id="PTHR35204:SF1">
    <property type="entry name" value="ENTEROTOXIN"/>
    <property type="match status" value="1"/>
</dbReference>
<evidence type="ECO:0000313" key="2">
    <source>
        <dbReference type="Proteomes" id="UP001221757"/>
    </source>
</evidence>
<name>A0AAD7DEX0_MYCRO</name>
<comment type="caution">
    <text evidence="1">The sequence shown here is derived from an EMBL/GenBank/DDBJ whole genome shotgun (WGS) entry which is preliminary data.</text>
</comment>
<dbReference type="PANTHER" id="PTHR35204">
    <property type="entry name" value="YALI0A21131P"/>
    <property type="match status" value="1"/>
</dbReference>
<dbReference type="AlphaFoldDB" id="A0AAD7DEX0"/>
<dbReference type="InterPro" id="IPR038921">
    <property type="entry name" value="YOR389W-like"/>
</dbReference>
<reference evidence="1" key="1">
    <citation type="submission" date="2023-03" db="EMBL/GenBank/DDBJ databases">
        <title>Massive genome expansion in bonnet fungi (Mycena s.s.) driven by repeated elements and novel gene families across ecological guilds.</title>
        <authorList>
            <consortium name="Lawrence Berkeley National Laboratory"/>
            <person name="Harder C.B."/>
            <person name="Miyauchi S."/>
            <person name="Viragh M."/>
            <person name="Kuo A."/>
            <person name="Thoen E."/>
            <person name="Andreopoulos B."/>
            <person name="Lu D."/>
            <person name="Skrede I."/>
            <person name="Drula E."/>
            <person name="Henrissat B."/>
            <person name="Morin E."/>
            <person name="Kohler A."/>
            <person name="Barry K."/>
            <person name="LaButti K."/>
            <person name="Morin E."/>
            <person name="Salamov A."/>
            <person name="Lipzen A."/>
            <person name="Mereny Z."/>
            <person name="Hegedus B."/>
            <person name="Baldrian P."/>
            <person name="Stursova M."/>
            <person name="Weitz H."/>
            <person name="Taylor A."/>
            <person name="Grigoriev I.V."/>
            <person name="Nagy L.G."/>
            <person name="Martin F."/>
            <person name="Kauserud H."/>
        </authorList>
    </citation>
    <scope>NUCLEOTIDE SEQUENCE</scope>
    <source>
        <strain evidence="1">CBHHK067</strain>
    </source>
</reference>